<proteinExistence type="predicted"/>
<dbReference type="EMBL" id="AOHP01000023">
    <property type="protein sequence ID" value="EMF30495.1"/>
    <property type="molecule type" value="Genomic_DNA"/>
</dbReference>
<dbReference type="AlphaFoldDB" id="M3DKK2"/>
<name>M3DKK2_STREZ</name>
<reference evidence="1 2" key="1">
    <citation type="journal article" date="2013" name="Genome Announc.">
        <title>Draft Genome Sequence of Streptomyces gancidicus Strain BKS 13-15.</title>
        <authorList>
            <person name="Kumar S."/>
            <person name="Kaur N."/>
            <person name="Singh N.K."/>
            <person name="Raghava G.P."/>
            <person name="Mayilraj S."/>
        </authorList>
    </citation>
    <scope>NUCLEOTIDE SEQUENCE [LARGE SCALE GENOMIC DNA]</scope>
    <source>
        <strain evidence="1 2">BKS 13-15</strain>
    </source>
</reference>
<evidence type="ECO:0000313" key="2">
    <source>
        <dbReference type="Proteomes" id="UP000011732"/>
    </source>
</evidence>
<comment type="caution">
    <text evidence="1">The sequence shown here is derived from an EMBL/GenBank/DDBJ whole genome shotgun (WGS) entry which is preliminary data.</text>
</comment>
<sequence length="50" mass="5147">MAGLAPPGPDTVPAHLTPSGQRLLDRLIDTPVVGLDAAMTLLVANPCTRL</sequence>
<organism evidence="1 2">
    <name type="scientific">Streptomyces gancidicus BKS 13-15</name>
    <dbReference type="NCBI Taxonomy" id="1284664"/>
    <lineage>
        <taxon>Bacteria</taxon>
        <taxon>Bacillati</taxon>
        <taxon>Actinomycetota</taxon>
        <taxon>Actinomycetes</taxon>
        <taxon>Kitasatosporales</taxon>
        <taxon>Streptomycetaceae</taxon>
        <taxon>Streptomyces</taxon>
        <taxon>Streptomyces pseudogriseolus group</taxon>
    </lineage>
</organism>
<protein>
    <submittedName>
        <fullName evidence="1">Helix-turn-helix domain-containing protein</fullName>
    </submittedName>
</protein>
<keyword evidence="2" id="KW-1185">Reference proteome</keyword>
<dbReference type="PATRIC" id="fig|1284664.3.peg.718"/>
<accession>M3DKK2</accession>
<evidence type="ECO:0000313" key="1">
    <source>
        <dbReference type="EMBL" id="EMF30495.1"/>
    </source>
</evidence>
<gene>
    <name evidence="1" type="ORF">H114_03596</name>
</gene>
<dbReference type="Proteomes" id="UP000011732">
    <property type="component" value="Unassembled WGS sequence"/>
</dbReference>